<protein>
    <submittedName>
        <fullName evidence="1">Uncharacterized protein</fullName>
    </submittedName>
</protein>
<sequence length="199" mass="21999">MMKNDGPDIKHQPNRELIKCLADCTDLGKITSRIGEPQHDVDPGKIVSIEGKSENKVQTTIDKNKCSITGICGTSNGDLVIADFYNKCLKLLNQAYKVIGQIELPSYPWSMCNISSFEMGMTVSKAALDVLNGIHLLRVDDGNITSKNVLKMNHAFFGIEHFCAELFVTSGTAVYEYTIVGRLVKKLYEDSNGDFTSKL</sequence>
<comment type="caution">
    <text evidence="1">The sequence shown here is derived from an EMBL/GenBank/DDBJ whole genome shotgun (WGS) entry which is preliminary data.</text>
</comment>
<organism evidence="1 2">
    <name type="scientific">Dreissena polymorpha</name>
    <name type="common">Zebra mussel</name>
    <name type="synonym">Mytilus polymorpha</name>
    <dbReference type="NCBI Taxonomy" id="45954"/>
    <lineage>
        <taxon>Eukaryota</taxon>
        <taxon>Metazoa</taxon>
        <taxon>Spiralia</taxon>
        <taxon>Lophotrochozoa</taxon>
        <taxon>Mollusca</taxon>
        <taxon>Bivalvia</taxon>
        <taxon>Autobranchia</taxon>
        <taxon>Heteroconchia</taxon>
        <taxon>Euheterodonta</taxon>
        <taxon>Imparidentia</taxon>
        <taxon>Neoheterodontei</taxon>
        <taxon>Myida</taxon>
        <taxon>Dreissenoidea</taxon>
        <taxon>Dreissenidae</taxon>
        <taxon>Dreissena</taxon>
    </lineage>
</organism>
<accession>A0A9D4LK11</accession>
<evidence type="ECO:0000313" key="2">
    <source>
        <dbReference type="Proteomes" id="UP000828390"/>
    </source>
</evidence>
<dbReference type="EMBL" id="JAIWYP010000002">
    <property type="protein sequence ID" value="KAH3860165.1"/>
    <property type="molecule type" value="Genomic_DNA"/>
</dbReference>
<reference evidence="1" key="1">
    <citation type="journal article" date="2019" name="bioRxiv">
        <title>The Genome of the Zebra Mussel, Dreissena polymorpha: A Resource for Invasive Species Research.</title>
        <authorList>
            <person name="McCartney M.A."/>
            <person name="Auch B."/>
            <person name="Kono T."/>
            <person name="Mallez S."/>
            <person name="Zhang Y."/>
            <person name="Obille A."/>
            <person name="Becker A."/>
            <person name="Abrahante J.E."/>
            <person name="Garbe J."/>
            <person name="Badalamenti J.P."/>
            <person name="Herman A."/>
            <person name="Mangelson H."/>
            <person name="Liachko I."/>
            <person name="Sullivan S."/>
            <person name="Sone E.D."/>
            <person name="Koren S."/>
            <person name="Silverstein K.A.T."/>
            <person name="Beckman K.B."/>
            <person name="Gohl D.M."/>
        </authorList>
    </citation>
    <scope>NUCLEOTIDE SEQUENCE</scope>
    <source>
        <strain evidence="1">Duluth1</strain>
        <tissue evidence="1">Whole animal</tissue>
    </source>
</reference>
<reference evidence="1" key="2">
    <citation type="submission" date="2020-11" db="EMBL/GenBank/DDBJ databases">
        <authorList>
            <person name="McCartney M.A."/>
            <person name="Auch B."/>
            <person name="Kono T."/>
            <person name="Mallez S."/>
            <person name="Becker A."/>
            <person name="Gohl D.M."/>
            <person name="Silverstein K.A.T."/>
            <person name="Koren S."/>
            <person name="Bechman K.B."/>
            <person name="Herman A."/>
            <person name="Abrahante J.E."/>
            <person name="Garbe J."/>
        </authorList>
    </citation>
    <scope>NUCLEOTIDE SEQUENCE</scope>
    <source>
        <strain evidence="1">Duluth1</strain>
        <tissue evidence="1">Whole animal</tissue>
    </source>
</reference>
<keyword evidence="2" id="KW-1185">Reference proteome</keyword>
<dbReference type="AlphaFoldDB" id="A0A9D4LK11"/>
<evidence type="ECO:0000313" key="1">
    <source>
        <dbReference type="EMBL" id="KAH3860165.1"/>
    </source>
</evidence>
<gene>
    <name evidence="1" type="ORF">DPMN_023056</name>
</gene>
<name>A0A9D4LK11_DREPO</name>
<proteinExistence type="predicted"/>
<dbReference type="Proteomes" id="UP000828390">
    <property type="component" value="Unassembled WGS sequence"/>
</dbReference>